<dbReference type="InterPro" id="IPR028098">
    <property type="entry name" value="Glyco_trans_4-like_N"/>
</dbReference>
<accession>A0A6N2UTF7</accession>
<dbReference type="AlphaFoldDB" id="A0A6N2UTF7"/>
<dbReference type="CDD" id="cd03812">
    <property type="entry name" value="GT4_CapH-like"/>
    <property type="match status" value="1"/>
</dbReference>
<dbReference type="InterPro" id="IPR050194">
    <property type="entry name" value="Glycosyltransferase_grp1"/>
</dbReference>
<dbReference type="Pfam" id="PF00534">
    <property type="entry name" value="Glycos_transf_1"/>
    <property type="match status" value="1"/>
</dbReference>
<evidence type="ECO:0000313" key="3">
    <source>
        <dbReference type="EMBL" id="VYT18346.1"/>
    </source>
</evidence>
<evidence type="ECO:0000259" key="1">
    <source>
        <dbReference type="Pfam" id="PF00534"/>
    </source>
</evidence>
<protein>
    <submittedName>
        <fullName evidence="3">Glycosyltransferase EpsF</fullName>
        <ecNumber evidence="3">2.4.-.-</ecNumber>
    </submittedName>
</protein>
<dbReference type="EC" id="2.4.-.-" evidence="3"/>
<dbReference type="SUPFAM" id="SSF53756">
    <property type="entry name" value="UDP-Glycosyltransferase/glycogen phosphorylase"/>
    <property type="match status" value="1"/>
</dbReference>
<reference evidence="3" key="1">
    <citation type="submission" date="2019-11" db="EMBL/GenBank/DDBJ databases">
        <authorList>
            <person name="Feng L."/>
        </authorList>
    </citation>
    <scope>NUCLEOTIDE SEQUENCE</scope>
    <source>
        <strain evidence="3">CnexileLFYP112</strain>
    </source>
</reference>
<dbReference type="GO" id="GO:0016757">
    <property type="term" value="F:glycosyltransferase activity"/>
    <property type="evidence" value="ECO:0007669"/>
    <property type="project" value="UniProtKB-KW"/>
</dbReference>
<dbReference type="PANTHER" id="PTHR45947:SF3">
    <property type="entry name" value="SULFOQUINOVOSYL TRANSFERASE SQD2"/>
    <property type="match status" value="1"/>
</dbReference>
<proteinExistence type="predicted"/>
<gene>
    <name evidence="3" type="primary">epsF_2</name>
    <name evidence="3" type="ORF">CNLFYP112_02144</name>
</gene>
<dbReference type="EMBL" id="CACRTG010000021">
    <property type="protein sequence ID" value="VYT18346.1"/>
    <property type="molecule type" value="Genomic_DNA"/>
</dbReference>
<keyword evidence="3" id="KW-0328">Glycosyltransferase</keyword>
<feature type="domain" description="Glycosyl transferase family 1" evidence="1">
    <location>
        <begin position="181"/>
        <end position="329"/>
    </location>
</feature>
<feature type="domain" description="Glycosyltransferase subfamily 4-like N-terminal" evidence="2">
    <location>
        <begin position="12"/>
        <end position="172"/>
    </location>
</feature>
<dbReference type="Pfam" id="PF13439">
    <property type="entry name" value="Glyco_transf_4"/>
    <property type="match status" value="1"/>
</dbReference>
<dbReference type="InterPro" id="IPR001296">
    <property type="entry name" value="Glyco_trans_1"/>
</dbReference>
<name>A0A6N2UTF7_9FIRM</name>
<keyword evidence="3" id="KW-0808">Transferase</keyword>
<organism evidence="3">
    <name type="scientific">[Clostridium] nexile</name>
    <dbReference type="NCBI Taxonomy" id="29361"/>
    <lineage>
        <taxon>Bacteria</taxon>
        <taxon>Bacillati</taxon>
        <taxon>Bacillota</taxon>
        <taxon>Clostridia</taxon>
        <taxon>Lachnospirales</taxon>
        <taxon>Lachnospiraceae</taxon>
        <taxon>Tyzzerella</taxon>
    </lineage>
</organism>
<evidence type="ECO:0000259" key="2">
    <source>
        <dbReference type="Pfam" id="PF13439"/>
    </source>
</evidence>
<dbReference type="PANTHER" id="PTHR45947">
    <property type="entry name" value="SULFOQUINOVOSYL TRANSFERASE SQD2"/>
    <property type="match status" value="1"/>
</dbReference>
<dbReference type="Gene3D" id="3.40.50.2000">
    <property type="entry name" value="Glycogen Phosphorylase B"/>
    <property type="match status" value="2"/>
</dbReference>
<sequence>MRILQIGLSHNPGGVESFVMNYYRELVKYGVQFDFISMYDSLAYEDEIKSLGGTVFYISNVKRHPIRFRRELLKILKKGKYAAIHVNMLSAANIVPLEIGKKAGVPKVIAHSHNSSTPGLLRNILHRLNKPRILHYATDFFACSKVAGKWLFDEKTMRSDRFHIIHNALHVEKFFYHETIRQKIREELGVENRFVVGHVGRFEEQKNHEFLIDIFNEIAKEREDAVLLLIGDGELKEQITAKVQEYAIENQVQFLGVRKDIPQLWNAMDVFVFPSLFEGLPLVALEAQASGVCSVMADTISKEVKITDAVTFLPLAHNAKEWKEYILELGSVGRTEVQNAIIKEQFQCAGYDIMTAGKQLLEYYKK</sequence>